<organism evidence="2 3">
    <name type="scientific">Nocardia pseudobrasiliensis</name>
    <dbReference type="NCBI Taxonomy" id="45979"/>
    <lineage>
        <taxon>Bacteria</taxon>
        <taxon>Bacillati</taxon>
        <taxon>Actinomycetota</taxon>
        <taxon>Actinomycetes</taxon>
        <taxon>Mycobacteriales</taxon>
        <taxon>Nocardiaceae</taxon>
        <taxon>Nocardia</taxon>
    </lineage>
</organism>
<evidence type="ECO:0008006" key="4">
    <source>
        <dbReference type="Google" id="ProtNLM"/>
    </source>
</evidence>
<sequence>MSSAYLFADAAPMPYVVAAVVVLTVLVVLNLLITFAVLRRLRIHEERLAMPAAGGAGDREQLLGRRLPRFAASGAIRLVGFFSAGCAPCEEQAAEFARHPDAERVAILTPGSGAQAERARLLTALGDAPTVIEEPIGGALAEELGVRSFPQLLLLDKSGTIVAARHSLAALAAGVA</sequence>
<dbReference type="SUPFAM" id="SSF52833">
    <property type="entry name" value="Thioredoxin-like"/>
    <property type="match status" value="1"/>
</dbReference>
<dbReference type="EMBL" id="QQBC01000001">
    <property type="protein sequence ID" value="RDI69255.1"/>
    <property type="molecule type" value="Genomic_DNA"/>
</dbReference>
<evidence type="ECO:0000313" key="3">
    <source>
        <dbReference type="Proteomes" id="UP000254869"/>
    </source>
</evidence>
<dbReference type="Gene3D" id="3.40.30.10">
    <property type="entry name" value="Glutaredoxin"/>
    <property type="match status" value="1"/>
</dbReference>
<proteinExistence type="predicted"/>
<reference evidence="2 3" key="1">
    <citation type="submission" date="2018-07" db="EMBL/GenBank/DDBJ databases">
        <title>Genomic Encyclopedia of Type Strains, Phase IV (KMG-IV): sequencing the most valuable type-strain genomes for metagenomic binning, comparative biology and taxonomic classification.</title>
        <authorList>
            <person name="Goeker M."/>
        </authorList>
    </citation>
    <scope>NUCLEOTIDE SEQUENCE [LARGE SCALE GENOMIC DNA]</scope>
    <source>
        <strain evidence="2 3">DSM 44290</strain>
    </source>
</reference>
<keyword evidence="1" id="KW-1133">Transmembrane helix</keyword>
<dbReference type="AlphaFoldDB" id="A0A370IEV3"/>
<evidence type="ECO:0000313" key="2">
    <source>
        <dbReference type="EMBL" id="RDI69255.1"/>
    </source>
</evidence>
<dbReference type="Proteomes" id="UP000254869">
    <property type="component" value="Unassembled WGS sequence"/>
</dbReference>
<feature type="transmembrane region" description="Helical" evidence="1">
    <location>
        <begin position="15"/>
        <end position="38"/>
    </location>
</feature>
<dbReference type="STRING" id="1210086.GCA_001613105_00647"/>
<gene>
    <name evidence="2" type="ORF">DFR76_101793</name>
</gene>
<evidence type="ECO:0000256" key="1">
    <source>
        <dbReference type="SAM" id="Phobius"/>
    </source>
</evidence>
<accession>A0A370IEV3</accession>
<name>A0A370IEV3_9NOCA</name>
<protein>
    <recommendedName>
        <fullName evidence="4">Thioredoxin domain-containing protein</fullName>
    </recommendedName>
</protein>
<keyword evidence="3" id="KW-1185">Reference proteome</keyword>
<dbReference type="InterPro" id="IPR036249">
    <property type="entry name" value="Thioredoxin-like_sf"/>
</dbReference>
<comment type="caution">
    <text evidence="2">The sequence shown here is derived from an EMBL/GenBank/DDBJ whole genome shotgun (WGS) entry which is preliminary data.</text>
</comment>
<keyword evidence="1" id="KW-0812">Transmembrane</keyword>
<keyword evidence="1" id="KW-0472">Membrane</keyword>